<reference evidence="1" key="2">
    <citation type="submission" date="2018-03" db="EMBL/GenBank/DDBJ databases">
        <title>The Triticum urartu genome reveals the dynamic nature of wheat genome evolution.</title>
        <authorList>
            <person name="Ling H."/>
            <person name="Ma B."/>
            <person name="Shi X."/>
            <person name="Liu H."/>
            <person name="Dong L."/>
            <person name="Sun H."/>
            <person name="Cao Y."/>
            <person name="Gao Q."/>
            <person name="Zheng S."/>
            <person name="Li Y."/>
            <person name="Yu Y."/>
            <person name="Du H."/>
            <person name="Qi M."/>
            <person name="Li Y."/>
            <person name="Yu H."/>
            <person name="Cui Y."/>
            <person name="Wang N."/>
            <person name="Chen C."/>
            <person name="Wu H."/>
            <person name="Zhao Y."/>
            <person name="Zhang J."/>
            <person name="Li Y."/>
            <person name="Zhou W."/>
            <person name="Zhang B."/>
            <person name="Hu W."/>
            <person name="Eijk M."/>
            <person name="Tang J."/>
            <person name="Witsenboer H."/>
            <person name="Zhao S."/>
            <person name="Li Z."/>
            <person name="Zhang A."/>
            <person name="Wang D."/>
            <person name="Liang C."/>
        </authorList>
    </citation>
    <scope>NUCLEOTIDE SEQUENCE [LARGE SCALE GENOMIC DNA]</scope>
    <source>
        <strain evidence="1">cv. G1812</strain>
    </source>
</reference>
<dbReference type="Gramene" id="TuG1812G0100004190.01.T01">
    <property type="protein sequence ID" value="TuG1812G0100004190.01.T01.cds246118"/>
    <property type="gene ID" value="TuG1812G0100004190.01"/>
</dbReference>
<reference evidence="2" key="1">
    <citation type="journal article" date="2013" name="Nature">
        <title>Draft genome of the wheat A-genome progenitor Triticum urartu.</title>
        <authorList>
            <person name="Ling H.Q."/>
            <person name="Zhao S."/>
            <person name="Liu D."/>
            <person name="Wang J."/>
            <person name="Sun H."/>
            <person name="Zhang C."/>
            <person name="Fan H."/>
            <person name="Li D."/>
            <person name="Dong L."/>
            <person name="Tao Y."/>
            <person name="Gao C."/>
            <person name="Wu H."/>
            <person name="Li Y."/>
            <person name="Cui Y."/>
            <person name="Guo X."/>
            <person name="Zheng S."/>
            <person name="Wang B."/>
            <person name="Yu K."/>
            <person name="Liang Q."/>
            <person name="Yang W."/>
            <person name="Lou X."/>
            <person name="Chen J."/>
            <person name="Feng M."/>
            <person name="Jian J."/>
            <person name="Zhang X."/>
            <person name="Luo G."/>
            <person name="Jiang Y."/>
            <person name="Liu J."/>
            <person name="Wang Z."/>
            <person name="Sha Y."/>
            <person name="Zhang B."/>
            <person name="Wu H."/>
            <person name="Tang D."/>
            <person name="Shen Q."/>
            <person name="Xue P."/>
            <person name="Zou S."/>
            <person name="Wang X."/>
            <person name="Liu X."/>
            <person name="Wang F."/>
            <person name="Yang Y."/>
            <person name="An X."/>
            <person name="Dong Z."/>
            <person name="Zhang K."/>
            <person name="Zhang X."/>
            <person name="Luo M.C."/>
            <person name="Dvorak J."/>
            <person name="Tong Y."/>
            <person name="Wang J."/>
            <person name="Yang H."/>
            <person name="Li Z."/>
            <person name="Wang D."/>
            <person name="Zhang A."/>
            <person name="Wang J."/>
        </authorList>
    </citation>
    <scope>NUCLEOTIDE SEQUENCE</scope>
    <source>
        <strain evidence="2">cv. G1812</strain>
    </source>
</reference>
<accession>A0A8R7K3U1</accession>
<evidence type="ECO:0000313" key="1">
    <source>
        <dbReference type="EnsemblPlants" id="TuG1812G0100004190.01.T01.cds246118"/>
    </source>
</evidence>
<organism evidence="1 2">
    <name type="scientific">Triticum urartu</name>
    <name type="common">Red wild einkorn</name>
    <name type="synonym">Crithodium urartu</name>
    <dbReference type="NCBI Taxonomy" id="4572"/>
    <lineage>
        <taxon>Eukaryota</taxon>
        <taxon>Viridiplantae</taxon>
        <taxon>Streptophyta</taxon>
        <taxon>Embryophyta</taxon>
        <taxon>Tracheophyta</taxon>
        <taxon>Spermatophyta</taxon>
        <taxon>Magnoliopsida</taxon>
        <taxon>Liliopsida</taxon>
        <taxon>Poales</taxon>
        <taxon>Poaceae</taxon>
        <taxon>BOP clade</taxon>
        <taxon>Pooideae</taxon>
        <taxon>Triticodae</taxon>
        <taxon>Triticeae</taxon>
        <taxon>Triticinae</taxon>
        <taxon>Triticum</taxon>
    </lineage>
</organism>
<dbReference type="Proteomes" id="UP000015106">
    <property type="component" value="Chromosome 1"/>
</dbReference>
<protein>
    <submittedName>
        <fullName evidence="1">Uncharacterized protein</fullName>
    </submittedName>
</protein>
<proteinExistence type="predicted"/>
<sequence length="54" mass="6171">MDIFFNWNRHSYLTKVPAQGYLIQPAQSVSALGVCRTSNYNKCFCRGCLLGERL</sequence>
<keyword evidence="2" id="KW-1185">Reference proteome</keyword>
<evidence type="ECO:0000313" key="2">
    <source>
        <dbReference type="Proteomes" id="UP000015106"/>
    </source>
</evidence>
<dbReference type="EnsemblPlants" id="TuG1812G0100004190.01.T01">
    <property type="protein sequence ID" value="TuG1812G0100004190.01.T01.cds246118"/>
    <property type="gene ID" value="TuG1812G0100004190.01"/>
</dbReference>
<reference evidence="1" key="3">
    <citation type="submission" date="2022-06" db="UniProtKB">
        <authorList>
            <consortium name="EnsemblPlants"/>
        </authorList>
    </citation>
    <scope>IDENTIFICATION</scope>
</reference>
<dbReference type="AlphaFoldDB" id="A0A8R7K3U1"/>
<name>A0A8R7K3U1_TRIUA</name>